<dbReference type="EMBL" id="NWSH01001195">
    <property type="protein sequence ID" value="PCG72160.1"/>
    <property type="molecule type" value="Genomic_DNA"/>
</dbReference>
<dbReference type="GO" id="GO:0005213">
    <property type="term" value="F:structural constituent of egg chorion"/>
    <property type="evidence" value="ECO:0007669"/>
    <property type="project" value="InterPro"/>
</dbReference>
<comment type="caution">
    <text evidence="6">The sequence shown here is derived from an EMBL/GenBank/DDBJ whole genome shotgun (WGS) entry which is preliminary data.</text>
</comment>
<dbReference type="GO" id="GO:0042600">
    <property type="term" value="C:egg chorion"/>
    <property type="evidence" value="ECO:0007669"/>
    <property type="project" value="InterPro"/>
</dbReference>
<accession>A0A2A4JL74</accession>
<evidence type="ECO:0000256" key="2">
    <source>
        <dbReference type="ARBA" id="ARBA00005906"/>
    </source>
</evidence>
<feature type="signal peptide" evidence="5">
    <location>
        <begin position="1"/>
        <end position="21"/>
    </location>
</feature>
<sequence length="163" mass="16736">MLVKGILCICIQALLYKAVATQCLPPCAIPREPLCGGNFPAFEVQNIAGLTQVTPMYGRILGANLMVDTSAPYAPIGPAGVSIFSDDLIIEGNVFVTGKLPFLGTVSLEGVLPTTGTGSVNYECGSGAIGVVNDGITGSVTEVFFPVDGSGFSRCNTVGFGAR</sequence>
<comment type="similarity">
    <text evidence="2 4">Belongs to the chorion protein family.</text>
</comment>
<dbReference type="Pfam" id="PF01723">
    <property type="entry name" value="Chorion_1"/>
    <property type="match status" value="1"/>
</dbReference>
<dbReference type="GO" id="GO:0007304">
    <property type="term" value="P:chorion-containing eggshell formation"/>
    <property type="evidence" value="ECO:0007669"/>
    <property type="project" value="InterPro"/>
</dbReference>
<evidence type="ECO:0000256" key="4">
    <source>
        <dbReference type="RuleBase" id="RU004378"/>
    </source>
</evidence>
<evidence type="ECO:0000313" key="6">
    <source>
        <dbReference type="EMBL" id="PCG72160.1"/>
    </source>
</evidence>
<keyword evidence="3" id="KW-0677">Repeat</keyword>
<evidence type="ECO:0000256" key="5">
    <source>
        <dbReference type="SAM" id="SignalP"/>
    </source>
</evidence>
<reference evidence="6" key="1">
    <citation type="submission" date="2017-09" db="EMBL/GenBank/DDBJ databases">
        <title>Contemporary evolution of a Lepidopteran species, Heliothis virescens, in response to modern agricultural practices.</title>
        <authorList>
            <person name="Fritz M.L."/>
            <person name="Deyonke A.M."/>
            <person name="Papanicolaou A."/>
            <person name="Micinski S."/>
            <person name="Westbrook J."/>
            <person name="Gould F."/>
        </authorList>
    </citation>
    <scope>NUCLEOTIDE SEQUENCE [LARGE SCALE GENOMIC DNA]</scope>
    <source>
        <strain evidence="6">HvINT-</strain>
        <tissue evidence="6">Whole body</tissue>
    </source>
</reference>
<comment type="function">
    <text evidence="1">This protein is one of many from the eggshell of the gypsy moth.</text>
</comment>
<dbReference type="InterPro" id="IPR002635">
    <property type="entry name" value="Chorion"/>
</dbReference>
<gene>
    <name evidence="6" type="ORF">B5V51_1093</name>
</gene>
<evidence type="ECO:0000256" key="1">
    <source>
        <dbReference type="ARBA" id="ARBA00002085"/>
    </source>
</evidence>
<name>A0A2A4JL74_HELVI</name>
<keyword evidence="5" id="KW-0732">Signal</keyword>
<evidence type="ECO:0000256" key="3">
    <source>
        <dbReference type="ARBA" id="ARBA00022737"/>
    </source>
</evidence>
<feature type="chain" id="PRO_5011974803" evidence="5">
    <location>
        <begin position="22"/>
        <end position="163"/>
    </location>
</feature>
<organism evidence="6">
    <name type="scientific">Heliothis virescens</name>
    <name type="common">Tobacco budworm moth</name>
    <dbReference type="NCBI Taxonomy" id="7102"/>
    <lineage>
        <taxon>Eukaryota</taxon>
        <taxon>Metazoa</taxon>
        <taxon>Ecdysozoa</taxon>
        <taxon>Arthropoda</taxon>
        <taxon>Hexapoda</taxon>
        <taxon>Insecta</taxon>
        <taxon>Pterygota</taxon>
        <taxon>Neoptera</taxon>
        <taxon>Endopterygota</taxon>
        <taxon>Lepidoptera</taxon>
        <taxon>Glossata</taxon>
        <taxon>Ditrysia</taxon>
        <taxon>Noctuoidea</taxon>
        <taxon>Noctuidae</taxon>
        <taxon>Heliothinae</taxon>
        <taxon>Heliothis</taxon>
    </lineage>
</organism>
<proteinExistence type="inferred from homology"/>
<protein>
    <submittedName>
        <fullName evidence="6">Uncharacterized protein</fullName>
    </submittedName>
</protein>
<dbReference type="AlphaFoldDB" id="A0A2A4JL74"/>